<dbReference type="Proteomes" id="UP000253606">
    <property type="component" value="Chromosome"/>
</dbReference>
<feature type="transmembrane region" description="Helical" evidence="1">
    <location>
        <begin position="20"/>
        <end position="41"/>
    </location>
</feature>
<feature type="transmembrane region" description="Helical" evidence="1">
    <location>
        <begin position="53"/>
        <end position="71"/>
    </location>
</feature>
<protein>
    <submittedName>
        <fullName evidence="2">Uncharacterized protein</fullName>
    </submittedName>
</protein>
<accession>A0A2Z5FT15</accession>
<keyword evidence="1" id="KW-1133">Transmembrane helix</keyword>
<keyword evidence="3" id="KW-1185">Reference proteome</keyword>
<evidence type="ECO:0000313" key="2">
    <source>
        <dbReference type="EMBL" id="AXC09627.1"/>
    </source>
</evidence>
<dbReference type="EMBL" id="CP030840">
    <property type="protein sequence ID" value="AXC09627.1"/>
    <property type="molecule type" value="Genomic_DNA"/>
</dbReference>
<dbReference type="KEGG" id="abas:ACPOL_0242"/>
<name>A0A2Z5FT15_9BACT</name>
<dbReference type="AlphaFoldDB" id="A0A2Z5FT15"/>
<keyword evidence="1" id="KW-0812">Transmembrane</keyword>
<organism evidence="2 3">
    <name type="scientific">Acidisarcina polymorpha</name>
    <dbReference type="NCBI Taxonomy" id="2211140"/>
    <lineage>
        <taxon>Bacteria</taxon>
        <taxon>Pseudomonadati</taxon>
        <taxon>Acidobacteriota</taxon>
        <taxon>Terriglobia</taxon>
        <taxon>Terriglobales</taxon>
        <taxon>Acidobacteriaceae</taxon>
        <taxon>Acidisarcina</taxon>
    </lineage>
</organism>
<reference evidence="2 3" key="1">
    <citation type="journal article" date="2018" name="Front. Microbiol.">
        <title>Hydrolytic Capabilities as a Key to Environmental Success: Chitinolytic and Cellulolytic Acidobacteria From Acidic Sub-arctic Soils and Boreal Peatlands.</title>
        <authorList>
            <person name="Belova S.E."/>
            <person name="Ravin N.V."/>
            <person name="Pankratov T.A."/>
            <person name="Rakitin A.L."/>
            <person name="Ivanova A.A."/>
            <person name="Beletsky A.V."/>
            <person name="Mardanov A.V."/>
            <person name="Sinninghe Damste J.S."/>
            <person name="Dedysh S.N."/>
        </authorList>
    </citation>
    <scope>NUCLEOTIDE SEQUENCE [LARGE SCALE GENOMIC DNA]</scope>
    <source>
        <strain evidence="2 3">SBC82</strain>
    </source>
</reference>
<gene>
    <name evidence="2" type="ORF">ACPOL_0242</name>
</gene>
<sequence>MWKSPESPIGQTPVKLTFRILASMLLLTVGYEGMVGAFHLLNLPSDRAVYEGTAVLILLVVLLPLMLVRLWRSS</sequence>
<keyword evidence="1" id="KW-0472">Membrane</keyword>
<proteinExistence type="predicted"/>
<evidence type="ECO:0000313" key="3">
    <source>
        <dbReference type="Proteomes" id="UP000253606"/>
    </source>
</evidence>
<evidence type="ECO:0000256" key="1">
    <source>
        <dbReference type="SAM" id="Phobius"/>
    </source>
</evidence>